<proteinExistence type="predicted"/>
<dbReference type="EMBL" id="JARWBG010000010">
    <property type="protein sequence ID" value="MDH2389415.1"/>
    <property type="molecule type" value="Genomic_DNA"/>
</dbReference>
<comment type="caution">
    <text evidence="1">The sequence shown here is derived from an EMBL/GenBank/DDBJ whole genome shotgun (WGS) entry which is preliminary data.</text>
</comment>
<dbReference type="Proteomes" id="UP001223144">
    <property type="component" value="Unassembled WGS sequence"/>
</dbReference>
<gene>
    <name evidence="1" type="ORF">QCN29_11540</name>
</gene>
<organism evidence="1 2">
    <name type="scientific">Streptomyces chengmaiensis</name>
    <dbReference type="NCBI Taxonomy" id="3040919"/>
    <lineage>
        <taxon>Bacteria</taxon>
        <taxon>Bacillati</taxon>
        <taxon>Actinomycetota</taxon>
        <taxon>Actinomycetes</taxon>
        <taxon>Kitasatosporales</taxon>
        <taxon>Streptomycetaceae</taxon>
        <taxon>Streptomyces</taxon>
    </lineage>
</organism>
<accession>A0ABT6HL09</accession>
<keyword evidence="2" id="KW-1185">Reference proteome</keyword>
<dbReference type="RefSeq" id="WP_279927762.1">
    <property type="nucleotide sequence ID" value="NZ_JARWBG010000010.1"/>
</dbReference>
<reference evidence="1 2" key="1">
    <citation type="submission" date="2023-04" db="EMBL/GenBank/DDBJ databases">
        <title>Streptomyces chengmaiensis sp. nov. isolated from the stem of mangrove plant in Hainan.</title>
        <authorList>
            <person name="Huang X."/>
            <person name="Zhou S."/>
            <person name="Chu X."/>
            <person name="Xie Y."/>
            <person name="Lin Y."/>
        </authorList>
    </citation>
    <scope>NUCLEOTIDE SEQUENCE [LARGE SCALE GENOMIC DNA]</scope>
    <source>
        <strain evidence="1 2">HNM0663</strain>
    </source>
</reference>
<name>A0ABT6HL09_9ACTN</name>
<protein>
    <submittedName>
        <fullName evidence="1">Uncharacterized protein</fullName>
    </submittedName>
</protein>
<evidence type="ECO:0000313" key="2">
    <source>
        <dbReference type="Proteomes" id="UP001223144"/>
    </source>
</evidence>
<evidence type="ECO:0000313" key="1">
    <source>
        <dbReference type="EMBL" id="MDH2389415.1"/>
    </source>
</evidence>
<sequence length="90" mass="9612">MFSFLAPAQCAALSVSLAARGVDGVQFDQAQKLAKGMGERLARAYGDALGRPVEPLDFVRDVLGVEASGRLLVCALREVAGRPDLYRDAF</sequence>